<comment type="pathway">
    <text evidence="7">Cofactor biosynthesis; tetrahydrofolate biosynthesis; 4-aminobenzoate from chorismate: step 2/2.</text>
</comment>
<dbReference type="SUPFAM" id="SSF56752">
    <property type="entry name" value="D-aminoacid aminotransferase-like PLP-dependent enzymes"/>
    <property type="match status" value="1"/>
</dbReference>
<dbReference type="PANTHER" id="PTHR42743:SF2">
    <property type="entry name" value="AMINODEOXYCHORISMATE LYASE"/>
    <property type="match status" value="1"/>
</dbReference>
<dbReference type="GO" id="GO:0046656">
    <property type="term" value="P:folic acid biosynthetic process"/>
    <property type="evidence" value="ECO:0007669"/>
    <property type="project" value="UniProtKB-KW"/>
</dbReference>
<protein>
    <recommendedName>
        <fullName evidence="8 10">Aminodeoxychorismate lyase</fullName>
        <ecNumber evidence="8 10">4.1.3.38</ecNumber>
    </recommendedName>
</protein>
<keyword evidence="5" id="KW-0289">Folate biosynthesis</keyword>
<evidence type="ECO:0000256" key="7">
    <source>
        <dbReference type="ARBA" id="ARBA00035633"/>
    </source>
</evidence>
<dbReference type="EC" id="4.1.3.38" evidence="8 10"/>
<dbReference type="GO" id="GO:0030170">
    <property type="term" value="F:pyridoxal phosphate binding"/>
    <property type="evidence" value="ECO:0007669"/>
    <property type="project" value="InterPro"/>
</dbReference>
<dbReference type="GO" id="GO:0005829">
    <property type="term" value="C:cytosol"/>
    <property type="evidence" value="ECO:0007669"/>
    <property type="project" value="TreeGrafter"/>
</dbReference>
<evidence type="ECO:0000256" key="10">
    <source>
        <dbReference type="NCBIfam" id="TIGR03461"/>
    </source>
</evidence>
<dbReference type="Proteomes" id="UP001320119">
    <property type="component" value="Chromosome"/>
</dbReference>
<keyword evidence="4" id="KW-0663">Pyridoxal phosphate</keyword>
<name>A0AAN1WFU7_9GAMM</name>
<evidence type="ECO:0000313" key="12">
    <source>
        <dbReference type="Proteomes" id="UP001320119"/>
    </source>
</evidence>
<gene>
    <name evidence="11" type="ORF">MARGE09_P0955</name>
</gene>
<keyword evidence="6 11" id="KW-0456">Lyase</keyword>
<reference evidence="11 12" key="1">
    <citation type="journal article" date="2022" name="IScience">
        <title>An ultrasensitive nanofiber-based assay for enzymatic hydrolysis and deep-sea microbial degradation of cellulose.</title>
        <authorList>
            <person name="Tsudome M."/>
            <person name="Tachioka M."/>
            <person name="Miyazaki M."/>
            <person name="Uchimura K."/>
            <person name="Tsuda M."/>
            <person name="Takaki Y."/>
            <person name="Deguchi S."/>
        </authorList>
    </citation>
    <scope>NUCLEOTIDE SEQUENCE [LARGE SCALE GENOMIC DNA]</scope>
    <source>
        <strain evidence="11 12">GE09</strain>
    </source>
</reference>
<dbReference type="RefSeq" id="WP_236986240.1">
    <property type="nucleotide sequence ID" value="NZ_AP023086.1"/>
</dbReference>
<evidence type="ECO:0000256" key="8">
    <source>
        <dbReference type="ARBA" id="ARBA00035676"/>
    </source>
</evidence>
<evidence type="ECO:0000256" key="6">
    <source>
        <dbReference type="ARBA" id="ARBA00023239"/>
    </source>
</evidence>
<dbReference type="GO" id="GO:0008153">
    <property type="term" value="P:4-aminobenzoate biosynthetic process"/>
    <property type="evidence" value="ECO:0007669"/>
    <property type="project" value="UniProtKB-UniRule"/>
</dbReference>
<evidence type="ECO:0000256" key="1">
    <source>
        <dbReference type="ARBA" id="ARBA00001933"/>
    </source>
</evidence>
<proteinExistence type="inferred from homology"/>
<dbReference type="PANTHER" id="PTHR42743">
    <property type="entry name" value="AMINO-ACID AMINOTRANSFERASE"/>
    <property type="match status" value="1"/>
</dbReference>
<dbReference type="GO" id="GO:0008696">
    <property type="term" value="F:4-amino-4-deoxychorismate lyase activity"/>
    <property type="evidence" value="ECO:0007669"/>
    <property type="project" value="UniProtKB-UniRule"/>
</dbReference>
<dbReference type="KEGG" id="marq:MARGE09_P0955"/>
<evidence type="ECO:0000256" key="5">
    <source>
        <dbReference type="ARBA" id="ARBA00022909"/>
    </source>
</evidence>
<dbReference type="AlphaFoldDB" id="A0AAN1WFU7"/>
<dbReference type="InterPro" id="IPR050571">
    <property type="entry name" value="Class-IV_PLP-Dep_Aminotrnsfr"/>
</dbReference>
<comment type="catalytic activity">
    <reaction evidence="9">
        <text>4-amino-4-deoxychorismate = 4-aminobenzoate + pyruvate + H(+)</text>
        <dbReference type="Rhea" id="RHEA:16201"/>
        <dbReference type="ChEBI" id="CHEBI:15361"/>
        <dbReference type="ChEBI" id="CHEBI:15378"/>
        <dbReference type="ChEBI" id="CHEBI:17836"/>
        <dbReference type="ChEBI" id="CHEBI:58406"/>
        <dbReference type="EC" id="4.1.3.38"/>
    </reaction>
</comment>
<comment type="cofactor">
    <cofactor evidence="1">
        <name>pyridoxal 5'-phosphate</name>
        <dbReference type="ChEBI" id="CHEBI:597326"/>
    </cofactor>
</comment>
<dbReference type="Pfam" id="PF01063">
    <property type="entry name" value="Aminotran_4"/>
    <property type="match status" value="1"/>
</dbReference>
<dbReference type="InterPro" id="IPR036038">
    <property type="entry name" value="Aminotransferase-like"/>
</dbReference>
<evidence type="ECO:0000256" key="2">
    <source>
        <dbReference type="ARBA" id="ARBA00009320"/>
    </source>
</evidence>
<organism evidence="11 12">
    <name type="scientific">Marinagarivorans cellulosilyticus</name>
    <dbReference type="NCBI Taxonomy" id="2721545"/>
    <lineage>
        <taxon>Bacteria</taxon>
        <taxon>Pseudomonadati</taxon>
        <taxon>Pseudomonadota</taxon>
        <taxon>Gammaproteobacteria</taxon>
        <taxon>Cellvibrionales</taxon>
        <taxon>Cellvibrionaceae</taxon>
        <taxon>Marinagarivorans</taxon>
    </lineage>
</organism>
<dbReference type="Gene3D" id="3.20.10.10">
    <property type="entry name" value="D-amino Acid Aminotransferase, subunit A, domain 2"/>
    <property type="match status" value="1"/>
</dbReference>
<evidence type="ECO:0000313" key="11">
    <source>
        <dbReference type="EMBL" id="BCD96755.1"/>
    </source>
</evidence>
<dbReference type="InterPro" id="IPR017824">
    <property type="entry name" value="Aminodeoxychorismate_lyase_IV"/>
</dbReference>
<dbReference type="InterPro" id="IPR043131">
    <property type="entry name" value="BCAT-like_N"/>
</dbReference>
<evidence type="ECO:0000256" key="4">
    <source>
        <dbReference type="ARBA" id="ARBA00022898"/>
    </source>
</evidence>
<comment type="similarity">
    <text evidence="2">Belongs to the class-IV pyridoxal-phosphate-dependent aminotransferase family.</text>
</comment>
<accession>A0AAN1WFU7</accession>
<dbReference type="InterPro" id="IPR043132">
    <property type="entry name" value="BCAT-like_C"/>
</dbReference>
<evidence type="ECO:0000256" key="3">
    <source>
        <dbReference type="ARBA" id="ARBA00011738"/>
    </source>
</evidence>
<keyword evidence="12" id="KW-1185">Reference proteome</keyword>
<sequence length="291" mass="32225">MTASNAKLKSYWQVNGEFGASLPMADRGLAYGDGLFETMRFQKGLCALADQHWARLLKGCERLSITLDKNRLLADLQSFLNNIQKQEPNLHGIVKLIVTRGAGGKGYLPPENSKTTLIWQWLPAAAPSTEAQNGVSLCVSDVRLAKQKLLAGLKHLNRLEYVLAADRAPAGQLPLLLDADEYVIETLSHNVFLVREGEVITPHLMHCGVEGVLKQFAQQKIVPSLNINMREACVSLNEIMAADEVFIGNSVRGFWPVTQLAANKKIVNWSIGNICRQFQKSHQLYLQSVHG</sequence>
<evidence type="ECO:0000256" key="9">
    <source>
        <dbReference type="ARBA" id="ARBA00049529"/>
    </source>
</evidence>
<comment type="subunit">
    <text evidence="3">Homodimer.</text>
</comment>
<dbReference type="EMBL" id="AP023086">
    <property type="protein sequence ID" value="BCD96755.1"/>
    <property type="molecule type" value="Genomic_DNA"/>
</dbReference>
<dbReference type="Gene3D" id="3.30.470.10">
    <property type="match status" value="1"/>
</dbReference>
<dbReference type="NCBIfam" id="TIGR03461">
    <property type="entry name" value="pabC_Proteo"/>
    <property type="match status" value="1"/>
</dbReference>
<dbReference type="InterPro" id="IPR001544">
    <property type="entry name" value="Aminotrans_IV"/>
</dbReference>